<comment type="subcellular location">
    <subcellularLocation>
        <location evidence="1">Cell membrane</location>
        <topology evidence="1">Multi-pass membrane protein</topology>
    </subcellularLocation>
</comment>
<evidence type="ECO:0000256" key="5">
    <source>
        <dbReference type="ARBA" id="ARBA00022989"/>
    </source>
</evidence>
<dbReference type="InterPro" id="IPR020846">
    <property type="entry name" value="MFS_dom"/>
</dbReference>
<feature type="transmembrane region" description="Helical" evidence="7">
    <location>
        <begin position="263"/>
        <end position="282"/>
    </location>
</feature>
<keyword evidence="2" id="KW-0813">Transport</keyword>
<feature type="transmembrane region" description="Helical" evidence="7">
    <location>
        <begin position="349"/>
        <end position="371"/>
    </location>
</feature>
<dbReference type="PANTHER" id="PTHR23513:SF11">
    <property type="entry name" value="STAPHYLOFERRIN A TRANSPORTER"/>
    <property type="match status" value="1"/>
</dbReference>
<keyword evidence="6 7" id="KW-0472">Membrane</keyword>
<dbReference type="EMBL" id="CAEZXR010000100">
    <property type="protein sequence ID" value="CAB4702598.1"/>
    <property type="molecule type" value="Genomic_DNA"/>
</dbReference>
<evidence type="ECO:0000256" key="4">
    <source>
        <dbReference type="ARBA" id="ARBA00022692"/>
    </source>
</evidence>
<feature type="transmembrane region" description="Helical" evidence="7">
    <location>
        <begin position="159"/>
        <end position="180"/>
    </location>
</feature>
<feature type="domain" description="Major facilitator superfamily (MFS) profile" evidence="8">
    <location>
        <begin position="1"/>
        <end position="403"/>
    </location>
</feature>
<organism evidence="9">
    <name type="scientific">freshwater metagenome</name>
    <dbReference type="NCBI Taxonomy" id="449393"/>
    <lineage>
        <taxon>unclassified sequences</taxon>
        <taxon>metagenomes</taxon>
        <taxon>ecological metagenomes</taxon>
    </lineage>
</organism>
<name>A0A6J6Q1G8_9ZZZZ</name>
<feature type="transmembrane region" description="Helical" evidence="7">
    <location>
        <begin position="377"/>
        <end position="401"/>
    </location>
</feature>
<keyword evidence="4 7" id="KW-0812">Transmembrane</keyword>
<sequence>MSPTFRSLANPNYRRYAAGSLVSNVGTWMQRVAQDWLVLLLTGNSAAAIGITTGLQFLPFLLLSPVAGLIADRIPKRRLLQMTNVGMAAPALVLGLLAVTGTVEIWHVYVLALVLGTAAAFDAPARQSFVSEMVEQADLTNAVGLNSASFNTARIIGPALAGLLIAAFGNGVVGTGWVILLNALSYAAPILTLRALDGAALHPTERMLREPGQIRAGVAYIRSRPDLMLILGIVFFTGTFGLNFQMTSALMATEVFDKGPTQYGLLGTFMAVGSLAGSLIAARRERVRHRMVIGAAVAFGLLEIGAGLMPTYLTFALVCPLLGITALTMITSANAFMQLHSAPEMRGRVMALYMMIFIGGTPLGSPLIGWVGEAFGARWTLLFGGAMTVIGALGAAAWYAARVGRVEREDRAPEVVTVA</sequence>
<dbReference type="InterPro" id="IPR036259">
    <property type="entry name" value="MFS_trans_sf"/>
</dbReference>
<feature type="transmembrane region" description="Helical" evidence="7">
    <location>
        <begin position="225"/>
        <end position="243"/>
    </location>
</feature>
<dbReference type="SUPFAM" id="SSF103473">
    <property type="entry name" value="MFS general substrate transporter"/>
    <property type="match status" value="1"/>
</dbReference>
<evidence type="ECO:0000259" key="8">
    <source>
        <dbReference type="PROSITE" id="PS50850"/>
    </source>
</evidence>
<feature type="transmembrane region" description="Helical" evidence="7">
    <location>
        <begin position="46"/>
        <end position="70"/>
    </location>
</feature>
<evidence type="ECO:0000256" key="1">
    <source>
        <dbReference type="ARBA" id="ARBA00004651"/>
    </source>
</evidence>
<dbReference type="GO" id="GO:0005886">
    <property type="term" value="C:plasma membrane"/>
    <property type="evidence" value="ECO:0007669"/>
    <property type="project" value="UniProtKB-SubCell"/>
</dbReference>
<feature type="transmembrane region" description="Helical" evidence="7">
    <location>
        <begin position="315"/>
        <end position="337"/>
    </location>
</feature>
<evidence type="ECO:0000313" key="9">
    <source>
        <dbReference type="EMBL" id="CAB4702598.1"/>
    </source>
</evidence>
<evidence type="ECO:0000256" key="6">
    <source>
        <dbReference type="ARBA" id="ARBA00023136"/>
    </source>
</evidence>
<dbReference type="Pfam" id="PF05977">
    <property type="entry name" value="MFS_3"/>
    <property type="match status" value="1"/>
</dbReference>
<evidence type="ECO:0000256" key="3">
    <source>
        <dbReference type="ARBA" id="ARBA00022475"/>
    </source>
</evidence>
<protein>
    <submittedName>
        <fullName evidence="9">Unannotated protein</fullName>
    </submittedName>
</protein>
<evidence type="ECO:0000256" key="7">
    <source>
        <dbReference type="SAM" id="Phobius"/>
    </source>
</evidence>
<dbReference type="AlphaFoldDB" id="A0A6J6Q1G8"/>
<dbReference type="CDD" id="cd06173">
    <property type="entry name" value="MFS_MefA_like"/>
    <property type="match status" value="1"/>
</dbReference>
<dbReference type="PROSITE" id="PS50850">
    <property type="entry name" value="MFS"/>
    <property type="match status" value="1"/>
</dbReference>
<dbReference type="GO" id="GO:0022857">
    <property type="term" value="F:transmembrane transporter activity"/>
    <property type="evidence" value="ECO:0007669"/>
    <property type="project" value="InterPro"/>
</dbReference>
<accession>A0A6J6Q1G8</accession>
<dbReference type="PANTHER" id="PTHR23513">
    <property type="entry name" value="INTEGRAL MEMBRANE EFFLUX PROTEIN-RELATED"/>
    <property type="match status" value="1"/>
</dbReference>
<dbReference type="InterPro" id="IPR010290">
    <property type="entry name" value="TM_effector"/>
</dbReference>
<proteinExistence type="predicted"/>
<evidence type="ECO:0000256" key="2">
    <source>
        <dbReference type="ARBA" id="ARBA00022448"/>
    </source>
</evidence>
<reference evidence="9" key="1">
    <citation type="submission" date="2020-05" db="EMBL/GenBank/DDBJ databases">
        <authorList>
            <person name="Chiriac C."/>
            <person name="Salcher M."/>
            <person name="Ghai R."/>
            <person name="Kavagutti S V."/>
        </authorList>
    </citation>
    <scope>NUCLEOTIDE SEQUENCE</scope>
</reference>
<dbReference type="Gene3D" id="1.20.1250.20">
    <property type="entry name" value="MFS general substrate transporter like domains"/>
    <property type="match status" value="1"/>
</dbReference>
<keyword evidence="5 7" id="KW-1133">Transmembrane helix</keyword>
<gene>
    <name evidence="9" type="ORF">UFOPK2579_01015</name>
</gene>
<keyword evidence="3" id="KW-1003">Cell membrane</keyword>
<feature type="transmembrane region" description="Helical" evidence="7">
    <location>
        <begin position="291"/>
        <end position="309"/>
    </location>
</feature>